<evidence type="ECO:0000313" key="4">
    <source>
        <dbReference type="EMBL" id="EIT68110.1"/>
    </source>
</evidence>
<dbReference type="Gene3D" id="3.40.50.300">
    <property type="entry name" value="P-loop containing nucleotide triphosphate hydrolases"/>
    <property type="match status" value="1"/>
</dbReference>
<dbReference type="GO" id="GO:0006355">
    <property type="term" value="P:regulation of DNA-templated transcription"/>
    <property type="evidence" value="ECO:0007669"/>
    <property type="project" value="InterPro"/>
</dbReference>
<evidence type="ECO:0000256" key="1">
    <source>
        <dbReference type="ARBA" id="ARBA00022741"/>
    </source>
</evidence>
<accession>I8T2H3</accession>
<sequence length="438" mass="46842">MLGIGKTVKRETEGFAGKTSAGASFVKVFASGGLLSDPATRIELERQLPESQNVEVAAAAGSIRIDAPFVLALHLEPSQLDAIADAVLVQRAAGHKTTLIVAISTTQLAALGRWLDARANAGKLSGTRLILANSVEAVAQHLPDRLTAVTEDNVIRMPVSPEIENTAYKNFFTFSPQLHKLAARIRGFAENGVTRAYLLGGPGSGKTSFAYYYWLVRNKGRFVSVNLAAEATGDKAAIKSLLCGHVSGAFPGAGARTGSFLHARDGVCFIDEAHGVTGPVMEVLMEALDNGQYLPYGASAKQPIHCAILFASNRSWETLQNSVNLDEFTRMGAAILEVPELHKREEDMIAVIATTLARLGAKCGSWKAPLGLTEGGWKAIRDCRWHGNVRSLTRVLEAAFVDTASVGAGELIQAEEVEHGIALWEPKTHHSHKIYAAA</sequence>
<dbReference type="PANTHER" id="PTHR32071">
    <property type="entry name" value="TRANSCRIPTIONAL REGULATORY PROTEIN"/>
    <property type="match status" value="1"/>
</dbReference>
<dbReference type="SUPFAM" id="SSF52540">
    <property type="entry name" value="P-loop containing nucleoside triphosphate hydrolases"/>
    <property type="match status" value="1"/>
</dbReference>
<dbReference type="Pfam" id="PF00158">
    <property type="entry name" value="Sigma54_activat"/>
    <property type="match status" value="1"/>
</dbReference>
<keyword evidence="2" id="KW-0067">ATP-binding</keyword>
<dbReference type="InterPro" id="IPR027417">
    <property type="entry name" value="P-loop_NTPase"/>
</dbReference>
<keyword evidence="1" id="KW-0547">Nucleotide-binding</keyword>
<dbReference type="CDD" id="cd00009">
    <property type="entry name" value="AAA"/>
    <property type="match status" value="1"/>
</dbReference>
<feature type="domain" description="Sigma-54 factor interaction" evidence="3">
    <location>
        <begin position="171"/>
        <end position="401"/>
    </location>
</feature>
<evidence type="ECO:0000259" key="3">
    <source>
        <dbReference type="PROSITE" id="PS50045"/>
    </source>
</evidence>
<keyword evidence="5" id="KW-1185">Reference proteome</keyword>
<dbReference type="STRING" id="1172194.WQQ_45450"/>
<dbReference type="Gene3D" id="1.10.8.60">
    <property type="match status" value="1"/>
</dbReference>
<evidence type="ECO:0000313" key="5">
    <source>
        <dbReference type="Proteomes" id="UP000003704"/>
    </source>
</evidence>
<evidence type="ECO:0000256" key="2">
    <source>
        <dbReference type="ARBA" id="ARBA00022840"/>
    </source>
</evidence>
<organism evidence="4 5">
    <name type="scientific">Hydrocarboniphaga effusa AP103</name>
    <dbReference type="NCBI Taxonomy" id="1172194"/>
    <lineage>
        <taxon>Bacteria</taxon>
        <taxon>Pseudomonadati</taxon>
        <taxon>Pseudomonadota</taxon>
        <taxon>Gammaproteobacteria</taxon>
        <taxon>Nevskiales</taxon>
        <taxon>Nevskiaceae</taxon>
        <taxon>Hydrocarboniphaga</taxon>
    </lineage>
</organism>
<dbReference type="PROSITE" id="PS50045">
    <property type="entry name" value="SIGMA54_INTERACT_4"/>
    <property type="match status" value="1"/>
</dbReference>
<dbReference type="RefSeq" id="WP_007187480.1">
    <property type="nucleotide sequence ID" value="NZ_AKGD01000004.1"/>
</dbReference>
<proteinExistence type="predicted"/>
<comment type="caution">
    <text evidence="4">The sequence shown here is derived from an EMBL/GenBank/DDBJ whole genome shotgun (WGS) entry which is preliminary data.</text>
</comment>
<dbReference type="EMBL" id="AKGD01000004">
    <property type="protein sequence ID" value="EIT68110.1"/>
    <property type="molecule type" value="Genomic_DNA"/>
</dbReference>
<dbReference type="OrthoDB" id="7054881at2"/>
<dbReference type="InterPro" id="IPR002078">
    <property type="entry name" value="Sigma_54_int"/>
</dbReference>
<gene>
    <name evidence="4" type="ORF">WQQ_45450</name>
</gene>
<dbReference type="Proteomes" id="UP000003704">
    <property type="component" value="Unassembled WGS sequence"/>
</dbReference>
<dbReference type="GO" id="GO:0005524">
    <property type="term" value="F:ATP binding"/>
    <property type="evidence" value="ECO:0007669"/>
    <property type="project" value="UniProtKB-KW"/>
</dbReference>
<reference evidence="4 5" key="1">
    <citation type="journal article" date="2012" name="J. Bacteriol.">
        <title>Genome Sequence of n-Alkane-Degrading Hydrocarboniphaga effusa Strain AP103T (ATCC BAA-332T).</title>
        <authorList>
            <person name="Chang H.K."/>
            <person name="Zylstra G.J."/>
            <person name="Chae J.C."/>
        </authorList>
    </citation>
    <scope>NUCLEOTIDE SEQUENCE [LARGE SCALE GENOMIC DNA]</scope>
    <source>
        <strain evidence="4 5">AP103</strain>
    </source>
</reference>
<name>I8T2H3_9GAMM</name>
<dbReference type="AlphaFoldDB" id="I8T2H3"/>
<protein>
    <recommendedName>
        <fullName evidence="3">Sigma-54 factor interaction domain-containing protein</fullName>
    </recommendedName>
</protein>